<evidence type="ECO:0000313" key="3">
    <source>
        <dbReference type="Proteomes" id="UP000236551"/>
    </source>
</evidence>
<protein>
    <submittedName>
        <fullName evidence="2">Uncharacterized protein</fullName>
    </submittedName>
</protein>
<reference evidence="2 3" key="1">
    <citation type="submission" date="2017-11" db="EMBL/GenBank/DDBJ databases">
        <title>Escherichia coli CV839-15 Genome sequencing and assembly.</title>
        <authorList>
            <person name="Li Z."/>
            <person name="Song N."/>
            <person name="Li W."/>
            <person name="Philip H.R."/>
            <person name="Bu Z."/>
            <person name="Siguo L."/>
        </authorList>
    </citation>
    <scope>NUCLEOTIDE SEQUENCE [LARGE SCALE GENOMIC DNA]</scope>
    <source>
        <strain evidence="2 3">CV839-15</strain>
    </source>
</reference>
<accession>A0A2H4TUV9</accession>
<keyword evidence="1" id="KW-0812">Transmembrane</keyword>
<dbReference type="EMBL" id="CP024978">
    <property type="protein sequence ID" value="ATZ33355.1"/>
    <property type="molecule type" value="Genomic_DNA"/>
</dbReference>
<keyword evidence="1" id="KW-1133">Transmembrane helix</keyword>
<proteinExistence type="predicted"/>
<dbReference type="AlphaFoldDB" id="A0A2H4TUV9"/>
<keyword evidence="1" id="KW-0472">Membrane</keyword>
<evidence type="ECO:0000256" key="1">
    <source>
        <dbReference type="SAM" id="Phobius"/>
    </source>
</evidence>
<organism evidence="2 3">
    <name type="scientific">Escherichia coli</name>
    <dbReference type="NCBI Taxonomy" id="562"/>
    <lineage>
        <taxon>Bacteria</taxon>
        <taxon>Pseudomonadati</taxon>
        <taxon>Pseudomonadota</taxon>
        <taxon>Gammaproteobacteria</taxon>
        <taxon>Enterobacterales</taxon>
        <taxon>Enterobacteriaceae</taxon>
        <taxon>Escherichia</taxon>
    </lineage>
</organism>
<gene>
    <name evidence="2" type="ORF">CV83915_03054</name>
</gene>
<dbReference type="Proteomes" id="UP000236551">
    <property type="component" value="Chromosome"/>
</dbReference>
<name>A0A2H4TUV9_ECOLX</name>
<feature type="transmembrane region" description="Helical" evidence="1">
    <location>
        <begin position="20"/>
        <end position="46"/>
    </location>
</feature>
<evidence type="ECO:0000313" key="2">
    <source>
        <dbReference type="EMBL" id="ATZ33355.1"/>
    </source>
</evidence>
<sequence>MSNGKTKTQLGRLFGGNFDATGITVLPIGLWTLIGVGVIQVASIFVTF</sequence>